<gene>
    <name evidence="2" type="ORF">BP5796_00504</name>
</gene>
<name>A0A3D8T8I3_9HELO</name>
<organism evidence="2 3">
    <name type="scientific">Coleophoma crateriformis</name>
    <dbReference type="NCBI Taxonomy" id="565419"/>
    <lineage>
        <taxon>Eukaryota</taxon>
        <taxon>Fungi</taxon>
        <taxon>Dikarya</taxon>
        <taxon>Ascomycota</taxon>
        <taxon>Pezizomycotina</taxon>
        <taxon>Leotiomycetes</taxon>
        <taxon>Helotiales</taxon>
        <taxon>Dermateaceae</taxon>
        <taxon>Coleophoma</taxon>
    </lineage>
</organism>
<evidence type="ECO:0000256" key="1">
    <source>
        <dbReference type="SAM" id="MobiDB-lite"/>
    </source>
</evidence>
<feature type="region of interest" description="Disordered" evidence="1">
    <location>
        <begin position="133"/>
        <end position="160"/>
    </location>
</feature>
<accession>A0A3D8T8I3</accession>
<evidence type="ECO:0000313" key="3">
    <source>
        <dbReference type="Proteomes" id="UP000256328"/>
    </source>
</evidence>
<sequence>MRGAMNAVLEDWGTVRSELKTEREQILKEEDRKTQIIRDAADQKNNAFFQTHSEVILESRRLEDQERSIQRKLEEDSWILDTFQQHVEIRNAYVTGRLPPRPEIEVGEEVANPESESAVALSAQASTDIIVAEQEQSTSSPHAAEPAEETESASGPVSNSIPAVVVLTEDILSSTSTKGKGKEPATDVPQPIGGSSSNQPPVCRVADINMDCNIVQITAKAAAGKGNTPGFYKLRDCHMCDWKPAPWIDSINSCLQHLRNTHELTGEDGTAIKSADVIKILGVRVEDADLKWFADYKFFRVRQLTSQEWNAANKPKIAPATPRNRCSSCTETGAECNGRHPCSTCLLVGKLCRYGWSDFTVRPGKASSAGGNKKRKRDDDEEDPDFVTPSKQSSSLLKT</sequence>
<feature type="region of interest" description="Disordered" evidence="1">
    <location>
        <begin position="362"/>
        <end position="399"/>
    </location>
</feature>
<feature type="compositionally biased region" description="Polar residues" evidence="1">
    <location>
        <begin position="389"/>
        <end position="399"/>
    </location>
</feature>
<comment type="caution">
    <text evidence="2">The sequence shown here is derived from an EMBL/GenBank/DDBJ whole genome shotgun (WGS) entry which is preliminary data.</text>
</comment>
<dbReference type="OrthoDB" id="10342207at2759"/>
<dbReference type="AlphaFoldDB" id="A0A3D8T8I3"/>
<evidence type="ECO:0008006" key="4">
    <source>
        <dbReference type="Google" id="ProtNLM"/>
    </source>
</evidence>
<dbReference type="EMBL" id="PDLN01000001">
    <property type="protein sequence ID" value="RDW94741.1"/>
    <property type="molecule type" value="Genomic_DNA"/>
</dbReference>
<evidence type="ECO:0000313" key="2">
    <source>
        <dbReference type="EMBL" id="RDW94741.1"/>
    </source>
</evidence>
<keyword evidence="3" id="KW-1185">Reference proteome</keyword>
<proteinExistence type="predicted"/>
<feature type="region of interest" description="Disordered" evidence="1">
    <location>
        <begin position="174"/>
        <end position="200"/>
    </location>
</feature>
<protein>
    <recommendedName>
        <fullName evidence="4">Zn(2)-C6 fungal-type domain-containing protein</fullName>
    </recommendedName>
</protein>
<dbReference type="Proteomes" id="UP000256328">
    <property type="component" value="Unassembled WGS sequence"/>
</dbReference>
<reference evidence="2 3" key="1">
    <citation type="journal article" date="2018" name="IMA Fungus">
        <title>IMA Genome-F 9: Draft genome sequence of Annulohypoxylon stygium, Aspergillus mulundensis, Berkeleyomyces basicola (syn. Thielaviopsis basicola), Ceratocystis smalleyi, two Cercospora beticola strains, Coleophoma cylindrospora, Fusarium fracticaudum, Phialophora cf. hyalina, and Morchella septimelata.</title>
        <authorList>
            <person name="Wingfield B.D."/>
            <person name="Bills G.F."/>
            <person name="Dong Y."/>
            <person name="Huang W."/>
            <person name="Nel W.J."/>
            <person name="Swalarsk-Parry B.S."/>
            <person name="Vaghefi N."/>
            <person name="Wilken P.M."/>
            <person name="An Z."/>
            <person name="de Beer Z.W."/>
            <person name="De Vos L."/>
            <person name="Chen L."/>
            <person name="Duong T.A."/>
            <person name="Gao Y."/>
            <person name="Hammerbacher A."/>
            <person name="Kikkert J.R."/>
            <person name="Li Y."/>
            <person name="Li H."/>
            <person name="Li K."/>
            <person name="Li Q."/>
            <person name="Liu X."/>
            <person name="Ma X."/>
            <person name="Naidoo K."/>
            <person name="Pethybridge S.J."/>
            <person name="Sun J."/>
            <person name="Steenkamp E.T."/>
            <person name="van der Nest M.A."/>
            <person name="van Wyk S."/>
            <person name="Wingfield M.J."/>
            <person name="Xiong C."/>
            <person name="Yue Q."/>
            <person name="Zhang X."/>
        </authorList>
    </citation>
    <scope>NUCLEOTIDE SEQUENCE [LARGE SCALE GENOMIC DNA]</scope>
    <source>
        <strain evidence="2 3">BP5796</strain>
    </source>
</reference>